<dbReference type="Ensembl" id="ENSCCRT00000183648.1">
    <property type="protein sequence ID" value="ENSCCRP00000130102.1"/>
    <property type="gene ID" value="ENSCCRG00000059414.1"/>
</dbReference>
<dbReference type="Gene3D" id="3.30.70.270">
    <property type="match status" value="1"/>
</dbReference>
<organism evidence="7 8">
    <name type="scientific">Cyprinus carpio carpio</name>
    <dbReference type="NCBI Taxonomy" id="630221"/>
    <lineage>
        <taxon>Eukaryota</taxon>
        <taxon>Metazoa</taxon>
        <taxon>Chordata</taxon>
        <taxon>Craniata</taxon>
        <taxon>Vertebrata</taxon>
        <taxon>Euteleostomi</taxon>
        <taxon>Actinopterygii</taxon>
        <taxon>Neopterygii</taxon>
        <taxon>Teleostei</taxon>
        <taxon>Ostariophysi</taxon>
        <taxon>Cypriniformes</taxon>
        <taxon>Cyprinidae</taxon>
        <taxon>Cyprininae</taxon>
        <taxon>Cyprinus</taxon>
    </lineage>
</organism>
<dbReference type="Gene3D" id="2.40.70.10">
    <property type="entry name" value="Acid Proteases"/>
    <property type="match status" value="1"/>
</dbReference>
<evidence type="ECO:0000256" key="3">
    <source>
        <dbReference type="PROSITE-ProRule" id="PRU00047"/>
    </source>
</evidence>
<dbReference type="Pfam" id="PF03732">
    <property type="entry name" value="Retrotrans_gag"/>
    <property type="match status" value="1"/>
</dbReference>
<dbReference type="InterPro" id="IPR000477">
    <property type="entry name" value="RT_dom"/>
</dbReference>
<dbReference type="InterPro" id="IPR043502">
    <property type="entry name" value="DNA/RNA_pol_sf"/>
</dbReference>
<keyword evidence="3" id="KW-0479">Metal-binding</keyword>
<dbReference type="OMA" id="TEARNTC"/>
<dbReference type="InterPro" id="IPR001878">
    <property type="entry name" value="Znf_CCHC"/>
</dbReference>
<dbReference type="Pfam" id="PF00078">
    <property type="entry name" value="RVT_1"/>
    <property type="match status" value="1"/>
</dbReference>
<proteinExistence type="inferred from homology"/>
<evidence type="ECO:0000259" key="5">
    <source>
        <dbReference type="PROSITE" id="PS50158"/>
    </source>
</evidence>
<dbReference type="InterPro" id="IPR036875">
    <property type="entry name" value="Znf_CCHC_sf"/>
</dbReference>
<dbReference type="InterPro" id="IPR043128">
    <property type="entry name" value="Rev_trsase/Diguanyl_cyclase"/>
</dbReference>
<evidence type="ECO:0000313" key="7">
    <source>
        <dbReference type="Ensembl" id="ENSCCRP00000130102.1"/>
    </source>
</evidence>
<feature type="domain" description="CCHC-type" evidence="5">
    <location>
        <begin position="294"/>
        <end position="308"/>
    </location>
</feature>
<dbReference type="InterPro" id="IPR032567">
    <property type="entry name" value="RTL1-rel"/>
</dbReference>
<sequence length="744" mass="82770">MDSAEETELRRALLQQGSLLGRQQEEIAASRRAYSEISLQLNQLAERLDQLQASPSAAPSVPPAPRHAEPRLNPPAPYSGEPNSCRSFLSQCSLTFTLQPSCFPTEQSRVAFVITLLVGQAREWGTAMWDSKHDCCVSFEAFSKELRKVFDRSARGIEAARALSLLLQGEQSVSGYSIQFRTLATSCGWNEKALWDHFLHGLAEHVKDEIYSLELPSGLDELIDLAIRVDDRITLRSRHRREGIPHEHLTGVACGAACDTISQRRILPEEEPMQIGRARLTIGERRRRLENQLCLYCGEAGHVVAACPVAGRRFSRKGERRVSVTTTRLPPGGRSEFQASVQFGGAVFQVSALIDSGAEGDFMDSRLATSLGISAVALAEPISARTLCGTHLTNITHTTPFVTLTLSGNHAEEIKFHLIHSPTAPVVLGHTWLVKHNPHIDWARGSILAWSPFCLAQCLGAAFSPVLPHSVLQEELVNLADVPEAYHDLRAVFSKSRASSLPPHRPYDCAIDLLPGTSPPKGHLYSLSGPEREAMERYIHDSLVAGIIRPSSSPAGAGFFFVEKKDGSLRPCIDYRGLNDITVKNRYPLPLMSSAFELLQGATIFTKLDLRSAYHLVRIREGDEWKTAFNTHTGHFEYLVMPFGLSNSPAVFQALVNDVLRDMVDRFVFVYIDDILIFSQNERDHVQHVRRVLQRLLENRLFVKLEKCEFHAQSVPFLGFILSSEGIRMDLAKVKAVADWPTPR</sequence>
<comment type="similarity">
    <text evidence="1">Belongs to the beta type-B retroviral polymerase family. HERV class-II K(HML-2) pol subfamily.</text>
</comment>
<dbReference type="GO" id="GO:0008270">
    <property type="term" value="F:zinc ion binding"/>
    <property type="evidence" value="ECO:0007669"/>
    <property type="project" value="UniProtKB-KW"/>
</dbReference>
<keyword evidence="3" id="KW-0862">Zinc</keyword>
<protein>
    <recommendedName>
        <fullName evidence="2">ribonuclease H</fullName>
        <ecNumber evidence="2">3.1.26.4</ecNumber>
    </recommendedName>
</protein>
<dbReference type="GO" id="GO:0004523">
    <property type="term" value="F:RNA-DNA hybrid ribonuclease activity"/>
    <property type="evidence" value="ECO:0007669"/>
    <property type="project" value="UniProtKB-EC"/>
</dbReference>
<dbReference type="EC" id="3.1.26.4" evidence="2"/>
<evidence type="ECO:0000313" key="8">
    <source>
        <dbReference type="Proteomes" id="UP001108240"/>
    </source>
</evidence>
<keyword evidence="3" id="KW-0863">Zinc-finger</keyword>
<feature type="domain" description="Reverse transcriptase" evidence="6">
    <location>
        <begin position="543"/>
        <end position="722"/>
    </location>
</feature>
<reference evidence="7" key="1">
    <citation type="submission" date="2025-08" db="UniProtKB">
        <authorList>
            <consortium name="Ensembl"/>
        </authorList>
    </citation>
    <scope>IDENTIFICATION</scope>
</reference>
<dbReference type="InterPro" id="IPR005162">
    <property type="entry name" value="Retrotrans_gag_dom"/>
</dbReference>
<dbReference type="AlphaFoldDB" id="A0A9J7ZD10"/>
<evidence type="ECO:0000256" key="1">
    <source>
        <dbReference type="ARBA" id="ARBA00010879"/>
    </source>
</evidence>
<keyword evidence="8" id="KW-1185">Reference proteome</keyword>
<dbReference type="GO" id="GO:0003676">
    <property type="term" value="F:nucleic acid binding"/>
    <property type="evidence" value="ECO:0007669"/>
    <property type="project" value="InterPro"/>
</dbReference>
<dbReference type="CDD" id="cd01647">
    <property type="entry name" value="RT_LTR"/>
    <property type="match status" value="1"/>
</dbReference>
<dbReference type="PROSITE" id="PS50158">
    <property type="entry name" value="ZF_CCHC"/>
    <property type="match status" value="1"/>
</dbReference>
<dbReference type="PROSITE" id="PS50878">
    <property type="entry name" value="RT_POL"/>
    <property type="match status" value="1"/>
</dbReference>
<dbReference type="SUPFAM" id="SSF56672">
    <property type="entry name" value="DNA/RNA polymerases"/>
    <property type="match status" value="1"/>
</dbReference>
<dbReference type="Proteomes" id="UP001108240">
    <property type="component" value="Unplaced"/>
</dbReference>
<dbReference type="CDD" id="cd00303">
    <property type="entry name" value="retropepsin_like"/>
    <property type="match status" value="1"/>
</dbReference>
<dbReference type="SUPFAM" id="SSF57756">
    <property type="entry name" value="Retrovirus zinc finger-like domains"/>
    <property type="match status" value="1"/>
</dbReference>
<accession>A0A9J7ZD10</accession>
<dbReference type="Pfam" id="PF13975">
    <property type="entry name" value="gag-asp_proteas"/>
    <property type="match status" value="1"/>
</dbReference>
<dbReference type="Gene3D" id="3.10.10.10">
    <property type="entry name" value="HIV Type 1 Reverse Transcriptase, subunit A, domain 1"/>
    <property type="match status" value="1"/>
</dbReference>
<feature type="region of interest" description="Disordered" evidence="4">
    <location>
        <begin position="52"/>
        <end position="80"/>
    </location>
</feature>
<dbReference type="PANTHER" id="PTHR15503:SF36">
    <property type="entry name" value="RETROTRANSPOSON GAG-LIKE PROTEIN 5"/>
    <property type="match status" value="1"/>
</dbReference>
<name>A0A9J7ZD10_CYPCA</name>
<dbReference type="InterPro" id="IPR021109">
    <property type="entry name" value="Peptidase_aspartic_dom_sf"/>
</dbReference>
<dbReference type="GeneTree" id="ENSGT00940000168677"/>
<dbReference type="PANTHER" id="PTHR15503">
    <property type="entry name" value="LDOC1 RELATED"/>
    <property type="match status" value="1"/>
</dbReference>
<evidence type="ECO:0000256" key="2">
    <source>
        <dbReference type="ARBA" id="ARBA00012180"/>
    </source>
</evidence>
<reference evidence="7" key="2">
    <citation type="submission" date="2025-09" db="UniProtKB">
        <authorList>
            <consortium name="Ensembl"/>
        </authorList>
    </citation>
    <scope>IDENTIFICATION</scope>
</reference>
<evidence type="ECO:0000256" key="4">
    <source>
        <dbReference type="SAM" id="MobiDB-lite"/>
    </source>
</evidence>
<evidence type="ECO:0000259" key="6">
    <source>
        <dbReference type="PROSITE" id="PS50878"/>
    </source>
</evidence>